<dbReference type="EMBL" id="REGN01002210">
    <property type="protein sequence ID" value="RNA29511.1"/>
    <property type="molecule type" value="Genomic_DNA"/>
</dbReference>
<organism evidence="1 2">
    <name type="scientific">Brachionus plicatilis</name>
    <name type="common">Marine rotifer</name>
    <name type="synonym">Brachionus muelleri</name>
    <dbReference type="NCBI Taxonomy" id="10195"/>
    <lineage>
        <taxon>Eukaryota</taxon>
        <taxon>Metazoa</taxon>
        <taxon>Spiralia</taxon>
        <taxon>Gnathifera</taxon>
        <taxon>Rotifera</taxon>
        <taxon>Eurotatoria</taxon>
        <taxon>Monogononta</taxon>
        <taxon>Pseudotrocha</taxon>
        <taxon>Ploima</taxon>
        <taxon>Brachionidae</taxon>
        <taxon>Brachionus</taxon>
    </lineage>
</organism>
<accession>A0A3M7S122</accession>
<comment type="caution">
    <text evidence="1">The sequence shown here is derived from an EMBL/GenBank/DDBJ whole genome shotgun (WGS) entry which is preliminary data.</text>
</comment>
<sequence>MHIWSKFTGRKGTLTLFINYFKKLYFVLKSFRETNYLTSNFIGNAFFTLFFTKVPNYFGRVTEYIFLDI</sequence>
<name>A0A3M7S122_BRAPC</name>
<dbReference type="Proteomes" id="UP000276133">
    <property type="component" value="Unassembled WGS sequence"/>
</dbReference>
<dbReference type="AlphaFoldDB" id="A0A3M7S122"/>
<evidence type="ECO:0000313" key="1">
    <source>
        <dbReference type="EMBL" id="RNA29511.1"/>
    </source>
</evidence>
<protein>
    <submittedName>
        <fullName evidence="1">Uncharacterized protein</fullName>
    </submittedName>
</protein>
<gene>
    <name evidence="1" type="ORF">BpHYR1_047666</name>
</gene>
<proteinExistence type="predicted"/>
<evidence type="ECO:0000313" key="2">
    <source>
        <dbReference type="Proteomes" id="UP000276133"/>
    </source>
</evidence>
<reference evidence="1 2" key="1">
    <citation type="journal article" date="2018" name="Sci. Rep.">
        <title>Genomic signatures of local adaptation to the degree of environmental predictability in rotifers.</title>
        <authorList>
            <person name="Franch-Gras L."/>
            <person name="Hahn C."/>
            <person name="Garcia-Roger E.M."/>
            <person name="Carmona M.J."/>
            <person name="Serra M."/>
            <person name="Gomez A."/>
        </authorList>
    </citation>
    <scope>NUCLEOTIDE SEQUENCE [LARGE SCALE GENOMIC DNA]</scope>
    <source>
        <strain evidence="1">HYR1</strain>
    </source>
</reference>
<keyword evidence="2" id="KW-1185">Reference proteome</keyword>